<dbReference type="AlphaFoldDB" id="A0A8S1XE43"/>
<protein>
    <recommendedName>
        <fullName evidence="2">Tubby C-terminal domain-containing protein</fullName>
    </recommendedName>
</protein>
<proteinExistence type="predicted"/>
<dbReference type="PANTHER" id="PTHR16517:SF7">
    <property type="entry name" value="PROTEIN KING TUBBY"/>
    <property type="match status" value="1"/>
</dbReference>
<gene>
    <name evidence="3" type="ORF">POCTA_138.1.T1180212</name>
</gene>
<evidence type="ECO:0000313" key="4">
    <source>
        <dbReference type="Proteomes" id="UP000683925"/>
    </source>
</evidence>
<dbReference type="Proteomes" id="UP000683925">
    <property type="component" value="Unassembled WGS sequence"/>
</dbReference>
<name>A0A8S1XE43_PAROT</name>
<dbReference type="OMA" id="HNNEGIQ"/>
<feature type="compositionally biased region" description="Low complexity" evidence="1">
    <location>
        <begin position="238"/>
        <end position="263"/>
    </location>
</feature>
<comment type="caution">
    <text evidence="3">The sequence shown here is derived from an EMBL/GenBank/DDBJ whole genome shotgun (WGS) entry which is preliminary data.</text>
</comment>
<dbReference type="EMBL" id="CAJJDP010000118">
    <property type="protein sequence ID" value="CAD8199198.1"/>
    <property type="molecule type" value="Genomic_DNA"/>
</dbReference>
<feature type="domain" description="Tubby C-terminal" evidence="2">
    <location>
        <begin position="293"/>
        <end position="530"/>
    </location>
</feature>
<organism evidence="3 4">
    <name type="scientific">Paramecium octaurelia</name>
    <dbReference type="NCBI Taxonomy" id="43137"/>
    <lineage>
        <taxon>Eukaryota</taxon>
        <taxon>Sar</taxon>
        <taxon>Alveolata</taxon>
        <taxon>Ciliophora</taxon>
        <taxon>Intramacronucleata</taxon>
        <taxon>Oligohymenophorea</taxon>
        <taxon>Peniculida</taxon>
        <taxon>Parameciidae</taxon>
        <taxon>Paramecium</taxon>
    </lineage>
</organism>
<dbReference type="OrthoDB" id="8775810at2759"/>
<feature type="compositionally biased region" description="Low complexity" evidence="1">
    <location>
        <begin position="161"/>
        <end position="171"/>
    </location>
</feature>
<feature type="region of interest" description="Disordered" evidence="1">
    <location>
        <begin position="236"/>
        <end position="266"/>
    </location>
</feature>
<evidence type="ECO:0000259" key="2">
    <source>
        <dbReference type="Pfam" id="PF01167"/>
    </source>
</evidence>
<accession>A0A8S1XE43</accession>
<dbReference type="PANTHER" id="PTHR16517">
    <property type="entry name" value="TUBBY-RELATED"/>
    <property type="match status" value="1"/>
</dbReference>
<dbReference type="Pfam" id="PF01167">
    <property type="entry name" value="Tub"/>
    <property type="match status" value="1"/>
</dbReference>
<keyword evidence="4" id="KW-1185">Reference proteome</keyword>
<reference evidence="3" key="1">
    <citation type="submission" date="2021-01" db="EMBL/GenBank/DDBJ databases">
        <authorList>
            <consortium name="Genoscope - CEA"/>
            <person name="William W."/>
        </authorList>
    </citation>
    <scope>NUCLEOTIDE SEQUENCE</scope>
</reference>
<sequence length="536" mass="62650">MVFIIDEHSCGDMADISNGCLGLRTQILQLDGDLNLIIEINSILVQVDQKILVTCVELNGVRGIINGVSNFDQLQQQIQNMSRNNSDEDNIIQFDDDDNQQEQKQKTSAQQQMKIRKDFQDEEIIHEPGMQQINQQTSDLNQLRLNRPKTSAQEMKIKESQQQQQEQQNQFQQIQYKNSNNFEHQSEESSNNSDEREQHNQSVVNFQSEMGEQVDVEYIDQQVQPNPLQLQRIEDNDQQSQFHESQQQQQSNIQPPLSSSNQSHVQVNPFPPKLDFQYVREQMEGQDKGKAFLTSPLLQDKTLQCQIKRDKSGLARLYPVYHVYTSEGDVYLFSAKKVVMNTTSNYVISMDKREFSTRKSYFLGKVRSNFLGTEFILWDEGKNLKKCKDTSQFRTQLGIVYYESHIMQNKGPRKMKVLIPRVGDRNIPKVFQPLHNNEGIQYDYQNNKREFIEEFINKPPRWDTKMKAHVLNFFGRVDKPSVKNFQLVKPNNHQFIHLQFGRVDDLLFNLDFCYPLSPLQAFQICVTSFDFKFACE</sequence>
<dbReference type="InterPro" id="IPR000007">
    <property type="entry name" value="Tubby_C"/>
</dbReference>
<evidence type="ECO:0000313" key="3">
    <source>
        <dbReference type="EMBL" id="CAD8199198.1"/>
    </source>
</evidence>
<evidence type="ECO:0000256" key="1">
    <source>
        <dbReference type="SAM" id="MobiDB-lite"/>
    </source>
</evidence>
<feature type="region of interest" description="Disordered" evidence="1">
    <location>
        <begin position="149"/>
        <end position="171"/>
    </location>
</feature>